<dbReference type="EnsemblMetazoa" id="GAUT006222-RA">
    <property type="protein sequence ID" value="GAUT006222-PA"/>
    <property type="gene ID" value="GAUT006222"/>
</dbReference>
<dbReference type="AlphaFoldDB" id="A0A1A9UIR3"/>
<reference evidence="1" key="1">
    <citation type="submission" date="2020-05" db="UniProtKB">
        <authorList>
            <consortium name="EnsemblMetazoa"/>
        </authorList>
    </citation>
    <scope>IDENTIFICATION</scope>
    <source>
        <strain evidence="1">TTRI</strain>
    </source>
</reference>
<dbReference type="VEuPathDB" id="VectorBase:GAUT006222"/>
<organism evidence="1 2">
    <name type="scientific">Glossina austeni</name>
    <name type="common">Savannah tsetse fly</name>
    <dbReference type="NCBI Taxonomy" id="7395"/>
    <lineage>
        <taxon>Eukaryota</taxon>
        <taxon>Metazoa</taxon>
        <taxon>Ecdysozoa</taxon>
        <taxon>Arthropoda</taxon>
        <taxon>Hexapoda</taxon>
        <taxon>Insecta</taxon>
        <taxon>Pterygota</taxon>
        <taxon>Neoptera</taxon>
        <taxon>Endopterygota</taxon>
        <taxon>Diptera</taxon>
        <taxon>Brachycera</taxon>
        <taxon>Muscomorpha</taxon>
        <taxon>Hippoboscoidea</taxon>
        <taxon>Glossinidae</taxon>
        <taxon>Glossina</taxon>
    </lineage>
</organism>
<name>A0A1A9UIR3_GLOAU</name>
<evidence type="ECO:0000313" key="2">
    <source>
        <dbReference type="Proteomes" id="UP000078200"/>
    </source>
</evidence>
<dbReference type="Proteomes" id="UP000078200">
    <property type="component" value="Unassembled WGS sequence"/>
</dbReference>
<proteinExistence type="predicted"/>
<sequence>MDEGAFYYEYYFEIPNLMENEKNADRRTQSVSTIVMPKYVLSSVSELNSVVVIKAFYPKVLALQFSTTTTTNFCEADNKNFSIVKVFAGVAKKPRPKLYSSFDCILAVQMARGLKYFCTLLNSLS</sequence>
<protein>
    <submittedName>
        <fullName evidence="1">Uncharacterized protein</fullName>
    </submittedName>
</protein>
<accession>A0A1A9UIR3</accession>
<evidence type="ECO:0000313" key="1">
    <source>
        <dbReference type="EnsemblMetazoa" id="GAUT006222-PA"/>
    </source>
</evidence>
<keyword evidence="2" id="KW-1185">Reference proteome</keyword>